<dbReference type="RefSeq" id="WP_045763353.1">
    <property type="nucleotide sequence ID" value="NZ_JYOV01000014.1"/>
</dbReference>
<comment type="caution">
    <text evidence="1">The sequence shown here is derived from an EMBL/GenBank/DDBJ whole genome shotgun (WGS) entry which is preliminary data.</text>
</comment>
<dbReference type="PATRIC" id="fig|28037.218.peg.1205"/>
<dbReference type="PANTHER" id="PTHR10000:SF8">
    <property type="entry name" value="HAD SUPERFAMILY HYDROLASE-LIKE, TYPE 3"/>
    <property type="match status" value="1"/>
</dbReference>
<dbReference type="GO" id="GO:0005829">
    <property type="term" value="C:cytosol"/>
    <property type="evidence" value="ECO:0007669"/>
    <property type="project" value="TreeGrafter"/>
</dbReference>
<dbReference type="GO" id="GO:0016791">
    <property type="term" value="F:phosphatase activity"/>
    <property type="evidence" value="ECO:0007669"/>
    <property type="project" value="UniProtKB-ARBA"/>
</dbReference>
<dbReference type="SFLD" id="SFLDS00003">
    <property type="entry name" value="Haloacid_Dehalogenase"/>
    <property type="match status" value="1"/>
</dbReference>
<organism evidence="1 2">
    <name type="scientific">Streptococcus infantis</name>
    <dbReference type="NCBI Taxonomy" id="68892"/>
    <lineage>
        <taxon>Bacteria</taxon>
        <taxon>Bacillati</taxon>
        <taxon>Bacillota</taxon>
        <taxon>Bacilli</taxon>
        <taxon>Lactobacillales</taxon>
        <taxon>Streptococcaceae</taxon>
        <taxon>Streptococcus</taxon>
    </lineage>
</organism>
<dbReference type="EMBL" id="JYOV01000014">
    <property type="protein sequence ID" value="KJU92909.1"/>
    <property type="molecule type" value="Genomic_DNA"/>
</dbReference>
<gene>
    <name evidence="1" type="ORF">TZ96_01249</name>
</gene>
<dbReference type="NCBIfam" id="TIGR00099">
    <property type="entry name" value="Cof-subfamily"/>
    <property type="match status" value="1"/>
</dbReference>
<dbReference type="CDD" id="cd07516">
    <property type="entry name" value="HAD_Pase"/>
    <property type="match status" value="1"/>
</dbReference>
<dbReference type="AlphaFoldDB" id="A0A0F3HFB3"/>
<evidence type="ECO:0000313" key="2">
    <source>
        <dbReference type="Proteomes" id="UP000033405"/>
    </source>
</evidence>
<dbReference type="SFLD" id="SFLDG01140">
    <property type="entry name" value="C2.B:_Phosphomannomutase_and_P"/>
    <property type="match status" value="1"/>
</dbReference>
<dbReference type="NCBIfam" id="TIGR01484">
    <property type="entry name" value="HAD-SF-IIB"/>
    <property type="match status" value="1"/>
</dbReference>
<reference evidence="1 2" key="1">
    <citation type="submission" date="2015-02" db="EMBL/GenBank/DDBJ databases">
        <title>Evolution of amylase-binding proteins of oral streptococcal species.</title>
        <authorList>
            <person name="Haase E.M."/>
        </authorList>
    </citation>
    <scope>NUCLEOTIDE SEQUENCE [LARGE SCALE GENOMIC DNA]</scope>
    <source>
        <strain evidence="1 2">UC6950A</strain>
    </source>
</reference>
<accession>A0A0F3HFB3</accession>
<proteinExistence type="predicted"/>
<dbReference type="SUPFAM" id="SSF56784">
    <property type="entry name" value="HAD-like"/>
    <property type="match status" value="1"/>
</dbReference>
<dbReference type="GO" id="GO:0000287">
    <property type="term" value="F:magnesium ion binding"/>
    <property type="evidence" value="ECO:0007669"/>
    <property type="project" value="TreeGrafter"/>
</dbReference>
<dbReference type="InterPro" id="IPR036412">
    <property type="entry name" value="HAD-like_sf"/>
</dbReference>
<dbReference type="InterPro" id="IPR006379">
    <property type="entry name" value="HAD-SF_hydro_IIB"/>
</dbReference>
<dbReference type="PANTHER" id="PTHR10000">
    <property type="entry name" value="PHOSPHOSERINE PHOSPHATASE"/>
    <property type="match status" value="1"/>
</dbReference>
<dbReference type="Pfam" id="PF08282">
    <property type="entry name" value="Hydrolase_3"/>
    <property type="match status" value="1"/>
</dbReference>
<dbReference type="Gene3D" id="3.30.1240.10">
    <property type="match status" value="1"/>
</dbReference>
<dbReference type="InterPro" id="IPR000150">
    <property type="entry name" value="Cof"/>
</dbReference>
<sequence>MTIKRIFSDMDGTLLNSEGRVSSENSKAIRDAQIPLTLVSARAPMEMREAIEELQLTGPQVAFNGGLIYQLVEGKVKPLHTDILPRKTAQTILQAVRKHFPHISISYYDMTHWYCDTIDEGIRLEHRITRQKPTLQIEAEFLTAKDNTFKIMMIALENDKLLALEKYLQSLDLGEVSILRSGQYHLEITSKTAKKSKGIAYILKKEGLDKSQTAAFGDGHNDIPMFEMVGFPIVMDNAFPDIKELAYKVTRSNDDHGVGYGIRKYLKKLN</sequence>
<evidence type="ECO:0000313" key="1">
    <source>
        <dbReference type="EMBL" id="KJU92909.1"/>
    </source>
</evidence>
<name>A0A0F3HFB3_9STRE</name>
<protein>
    <submittedName>
        <fullName evidence="1">Cof family protein</fullName>
    </submittedName>
</protein>
<dbReference type="InterPro" id="IPR023214">
    <property type="entry name" value="HAD_sf"/>
</dbReference>
<dbReference type="Gene3D" id="3.40.50.1000">
    <property type="entry name" value="HAD superfamily/HAD-like"/>
    <property type="match status" value="1"/>
</dbReference>
<dbReference type="PROSITE" id="PS01229">
    <property type="entry name" value="COF_2"/>
    <property type="match status" value="1"/>
</dbReference>
<dbReference type="Proteomes" id="UP000033405">
    <property type="component" value="Unassembled WGS sequence"/>
</dbReference>